<dbReference type="Gene3D" id="3.40.1050.10">
    <property type="entry name" value="Carbonic anhydrase"/>
    <property type="match status" value="3"/>
</dbReference>
<comment type="catalytic activity">
    <reaction evidence="7">
        <text>hydrogencarbonate + H(+) = CO2 + H2O</text>
        <dbReference type="Rhea" id="RHEA:10748"/>
        <dbReference type="ChEBI" id="CHEBI:15377"/>
        <dbReference type="ChEBI" id="CHEBI:15378"/>
        <dbReference type="ChEBI" id="CHEBI:16526"/>
        <dbReference type="ChEBI" id="CHEBI:17544"/>
        <dbReference type="EC" id="4.2.1.1"/>
    </reaction>
</comment>
<accession>A0A812V6B4</accession>
<evidence type="ECO:0000313" key="8">
    <source>
        <dbReference type="EMBL" id="CAE7604062.1"/>
    </source>
</evidence>
<dbReference type="InterPro" id="IPR036874">
    <property type="entry name" value="Carbonic_anhydrase_sf"/>
</dbReference>
<evidence type="ECO:0000256" key="4">
    <source>
        <dbReference type="ARBA" id="ARBA00022723"/>
    </source>
</evidence>
<dbReference type="EMBL" id="CAJNDS010002804">
    <property type="protein sequence ID" value="CAE7604062.1"/>
    <property type="molecule type" value="Genomic_DNA"/>
</dbReference>
<evidence type="ECO:0000256" key="7">
    <source>
        <dbReference type="ARBA" id="ARBA00048348"/>
    </source>
</evidence>
<evidence type="ECO:0000256" key="2">
    <source>
        <dbReference type="ARBA" id="ARBA00006217"/>
    </source>
</evidence>
<comment type="similarity">
    <text evidence="2">Belongs to the beta-class carbonic anhydrase family.</text>
</comment>
<keyword evidence="5" id="KW-0862">Zinc</keyword>
<dbReference type="GO" id="GO:0004089">
    <property type="term" value="F:carbonate dehydratase activity"/>
    <property type="evidence" value="ECO:0007669"/>
    <property type="project" value="UniProtKB-EC"/>
</dbReference>
<dbReference type="AlphaFoldDB" id="A0A812V6B4"/>
<dbReference type="InterPro" id="IPR001765">
    <property type="entry name" value="Carbonic_anhydrase"/>
</dbReference>
<dbReference type="Proteomes" id="UP000604046">
    <property type="component" value="Unassembled WGS sequence"/>
</dbReference>
<evidence type="ECO:0000313" key="9">
    <source>
        <dbReference type="Proteomes" id="UP000604046"/>
    </source>
</evidence>
<evidence type="ECO:0000256" key="6">
    <source>
        <dbReference type="ARBA" id="ARBA00023239"/>
    </source>
</evidence>
<dbReference type="SUPFAM" id="SSF53056">
    <property type="entry name" value="beta-carbonic anhydrase, cab"/>
    <property type="match status" value="3"/>
</dbReference>
<comment type="caution">
    <text evidence="8">The sequence shown here is derived from an EMBL/GenBank/DDBJ whole genome shotgun (WGS) entry which is preliminary data.</text>
</comment>
<comment type="cofactor">
    <cofactor evidence="1">
        <name>Zn(2+)</name>
        <dbReference type="ChEBI" id="CHEBI:29105"/>
    </cofactor>
</comment>
<evidence type="ECO:0000256" key="1">
    <source>
        <dbReference type="ARBA" id="ARBA00001947"/>
    </source>
</evidence>
<dbReference type="PANTHER" id="PTHR11002:SF76">
    <property type="entry name" value="CARBONIC ANHYDRASE"/>
    <property type="match status" value="1"/>
</dbReference>
<dbReference type="SMART" id="SM00947">
    <property type="entry name" value="Pro_CA"/>
    <property type="match status" value="3"/>
</dbReference>
<keyword evidence="9" id="KW-1185">Reference proteome</keyword>
<gene>
    <name evidence="8" type="primary">mtcA2</name>
    <name evidence="8" type="ORF">SNAT2548_LOCUS34350</name>
</gene>
<keyword evidence="4" id="KW-0479">Metal-binding</keyword>
<evidence type="ECO:0000256" key="5">
    <source>
        <dbReference type="ARBA" id="ARBA00022833"/>
    </source>
</evidence>
<dbReference type="PANTHER" id="PTHR11002">
    <property type="entry name" value="CARBONIC ANHYDRASE"/>
    <property type="match status" value="1"/>
</dbReference>
<organism evidence="8 9">
    <name type="scientific">Symbiodinium natans</name>
    <dbReference type="NCBI Taxonomy" id="878477"/>
    <lineage>
        <taxon>Eukaryota</taxon>
        <taxon>Sar</taxon>
        <taxon>Alveolata</taxon>
        <taxon>Dinophyceae</taxon>
        <taxon>Suessiales</taxon>
        <taxon>Symbiodiniaceae</taxon>
        <taxon>Symbiodinium</taxon>
    </lineage>
</organism>
<keyword evidence="6" id="KW-0456">Lyase</keyword>
<proteinExistence type="inferred from homology"/>
<reference evidence="8" key="1">
    <citation type="submission" date="2021-02" db="EMBL/GenBank/DDBJ databases">
        <authorList>
            <person name="Dougan E. K."/>
            <person name="Rhodes N."/>
            <person name="Thang M."/>
            <person name="Chan C."/>
        </authorList>
    </citation>
    <scope>NUCLEOTIDE SEQUENCE</scope>
</reference>
<dbReference type="Pfam" id="PF00484">
    <property type="entry name" value="Pro_CA"/>
    <property type="match status" value="3"/>
</dbReference>
<dbReference type="EC" id="4.2.1.1" evidence="3"/>
<dbReference type="OrthoDB" id="435804at2759"/>
<evidence type="ECO:0000256" key="3">
    <source>
        <dbReference type="ARBA" id="ARBA00012925"/>
    </source>
</evidence>
<dbReference type="GO" id="GO:0008270">
    <property type="term" value="F:zinc ion binding"/>
    <property type="evidence" value="ECO:0007669"/>
    <property type="project" value="InterPro"/>
</dbReference>
<name>A0A812V6B4_9DINO</name>
<protein>
    <recommendedName>
        <fullName evidence="3">carbonic anhydrase</fullName>
        <ecNumber evidence="3">4.2.1.1</ecNumber>
    </recommendedName>
</protein>
<sequence>MSFFGQITEALTLCSQPPVRPVRTAADPPMEPKEALGLLKDGNRRFVDGRPLANRTNAVVRKELVELGQAPHTAIIGCADSRAPLETIFDTMPGDIFVLRNAGNTCTHAEGSMIGSLEFCTGKLGSRLVLVLGHTKCGAVYGATKTFLDAQGLPNKKAGSALQGLLQDLGAVAQQAQQEMGPDADADAIAAHAVRVNVFHTINFLLQFSESIREGVSSGQIQIHGGIYHLETGSVEFLGESPQQSELLLSSLPVPPSMVGSSEADRGTHGVRTGADVAIKSEQALKLLMEGNQRFAAGAPTAVTTSKDMRRALVKCGQAPHSAIVGCADSRVPVDTVFDSMPGDLFVLRNAGNTCTHAEGSIVGSLEFCTGKLGTQLVLVLGHTQCGAVAGATQTYLSGATSKAPGSALEGLLQGLAGVAQKASEDLGPKAEEAAVVAHAVKVNVFNSVNFLLKFSEPLRELVRKGDLDIQGGIYHLETGKVEFLGRSPQHAELLSSKRSVPPSITTGAVRTSKSGPVLPSDALAMLRDGNERFAVGAPVAGKVYQSMREALATVGQAPHTAVVGCADSRVPLETVFDALPGDLFVLRNAGNTCTHAEGSLLGSLEFCTGALNTRLIFVLGHTNCGAIKGATSAFLQSKKQGGAKDLQGKLEGLRRGAIVGYCRDVLDCFGAW</sequence>